<dbReference type="PANTHER" id="PTHR15549:SF30">
    <property type="entry name" value="MID2 DOMAIN-CONTAINING PROTEIN"/>
    <property type="match status" value="1"/>
</dbReference>
<feature type="transmembrane region" description="Helical" evidence="6">
    <location>
        <begin position="197"/>
        <end position="220"/>
    </location>
</feature>
<dbReference type="EMBL" id="JBFXLS010000103">
    <property type="protein sequence ID" value="KAL2816235.1"/>
    <property type="molecule type" value="Genomic_DNA"/>
</dbReference>
<feature type="region of interest" description="Disordered" evidence="5">
    <location>
        <begin position="228"/>
        <end position="315"/>
    </location>
</feature>
<accession>A0ABR4HL74</accession>
<reference evidence="8 9" key="1">
    <citation type="submission" date="2024-07" db="EMBL/GenBank/DDBJ databases">
        <title>Section-level genome sequencing and comparative genomics of Aspergillus sections Usti and Cavernicolus.</title>
        <authorList>
            <consortium name="Lawrence Berkeley National Laboratory"/>
            <person name="Nybo J.L."/>
            <person name="Vesth T.C."/>
            <person name="Theobald S."/>
            <person name="Frisvad J.C."/>
            <person name="Larsen T.O."/>
            <person name="Kjaerboelling I."/>
            <person name="Rothschild-Mancinelli K."/>
            <person name="Lyhne E.K."/>
            <person name="Kogle M.E."/>
            <person name="Barry K."/>
            <person name="Clum A."/>
            <person name="Na H."/>
            <person name="Ledsgaard L."/>
            <person name="Lin J."/>
            <person name="Lipzen A."/>
            <person name="Kuo A."/>
            <person name="Riley R."/>
            <person name="Mondo S."/>
            <person name="LaButti K."/>
            <person name="Haridas S."/>
            <person name="Pangalinan J."/>
            <person name="Salamov A.A."/>
            <person name="Simmons B.A."/>
            <person name="Magnuson J.K."/>
            <person name="Chen J."/>
            <person name="Drula E."/>
            <person name="Henrissat B."/>
            <person name="Wiebenga A."/>
            <person name="Lubbers R.J."/>
            <person name="Gomes A.C."/>
            <person name="Makela M.R."/>
            <person name="Stajich J."/>
            <person name="Grigoriev I.V."/>
            <person name="Mortensen U.H."/>
            <person name="De vries R.P."/>
            <person name="Baker S.E."/>
            <person name="Andersen M.R."/>
        </authorList>
    </citation>
    <scope>NUCLEOTIDE SEQUENCE [LARGE SCALE GENOMIC DNA]</scope>
    <source>
        <strain evidence="8 9">CBS 600.67</strain>
    </source>
</reference>
<evidence type="ECO:0000313" key="8">
    <source>
        <dbReference type="EMBL" id="KAL2816235.1"/>
    </source>
</evidence>
<evidence type="ECO:0000256" key="1">
    <source>
        <dbReference type="ARBA" id="ARBA00004167"/>
    </source>
</evidence>
<gene>
    <name evidence="8" type="ORF">BDW59DRAFT_153374</name>
</gene>
<evidence type="ECO:0000256" key="2">
    <source>
        <dbReference type="ARBA" id="ARBA00022692"/>
    </source>
</evidence>
<name>A0ABR4HL74_9EURO</name>
<protein>
    <recommendedName>
        <fullName evidence="10">Mid2 domain-containing protein</fullName>
    </recommendedName>
</protein>
<keyword evidence="7" id="KW-0732">Signal</keyword>
<dbReference type="Proteomes" id="UP001610335">
    <property type="component" value="Unassembled WGS sequence"/>
</dbReference>
<feature type="region of interest" description="Disordered" evidence="5">
    <location>
        <begin position="133"/>
        <end position="193"/>
    </location>
</feature>
<evidence type="ECO:0000256" key="7">
    <source>
        <dbReference type="SAM" id="SignalP"/>
    </source>
</evidence>
<comment type="subcellular location">
    <subcellularLocation>
        <location evidence="1">Membrane</location>
        <topology evidence="1">Single-pass membrane protein</topology>
    </subcellularLocation>
</comment>
<comment type="caution">
    <text evidence="8">The sequence shown here is derived from an EMBL/GenBank/DDBJ whole genome shotgun (WGS) entry which is preliminary data.</text>
</comment>
<feature type="chain" id="PRO_5046972584" description="Mid2 domain-containing protein" evidence="7">
    <location>
        <begin position="18"/>
        <end position="315"/>
    </location>
</feature>
<feature type="compositionally biased region" description="Low complexity" evidence="5">
    <location>
        <begin position="228"/>
        <end position="249"/>
    </location>
</feature>
<evidence type="ECO:0000256" key="6">
    <source>
        <dbReference type="SAM" id="Phobius"/>
    </source>
</evidence>
<dbReference type="PANTHER" id="PTHR15549">
    <property type="entry name" value="PAIRED IMMUNOGLOBULIN-LIKE TYPE 2 RECEPTOR"/>
    <property type="match status" value="1"/>
</dbReference>
<feature type="compositionally biased region" description="Gly residues" evidence="5">
    <location>
        <begin position="250"/>
        <end position="259"/>
    </location>
</feature>
<organism evidence="8 9">
    <name type="scientific">Aspergillus cavernicola</name>
    <dbReference type="NCBI Taxonomy" id="176166"/>
    <lineage>
        <taxon>Eukaryota</taxon>
        <taxon>Fungi</taxon>
        <taxon>Dikarya</taxon>
        <taxon>Ascomycota</taxon>
        <taxon>Pezizomycotina</taxon>
        <taxon>Eurotiomycetes</taxon>
        <taxon>Eurotiomycetidae</taxon>
        <taxon>Eurotiales</taxon>
        <taxon>Aspergillaceae</taxon>
        <taxon>Aspergillus</taxon>
        <taxon>Aspergillus subgen. Nidulantes</taxon>
    </lineage>
</organism>
<feature type="signal peptide" evidence="7">
    <location>
        <begin position="1"/>
        <end position="17"/>
    </location>
</feature>
<dbReference type="InterPro" id="IPR051694">
    <property type="entry name" value="Immunoregulatory_rcpt-like"/>
</dbReference>
<keyword evidence="4 6" id="KW-0472">Membrane</keyword>
<evidence type="ECO:0000313" key="9">
    <source>
        <dbReference type="Proteomes" id="UP001610335"/>
    </source>
</evidence>
<proteinExistence type="predicted"/>
<sequence>MKPLLSLLAVGVTLCHAAETNFFISPGSQADQLASGNETDLYPVYQEHHDTLFSWNTNWTLISLLLYQNENASYIRLLSFEENPSNTYTYNMTPEVDLTWNDVFFLTFWNENWDTEGGERFFSSSYFRINASDPDSTTTTTTTTTTSTSTATSTSTSTSTSTTSPPPTDSSADSSQTTSSSTSSDSNSSDLSSSAKVGLGVGIGLGIPALALAAVAIFYYRRRSQAAAEQRQQQQQGGQFPPSLPSAGPYGPGGAGAGAGYPSSPPVSEMYNPSPFKLGAANTVPGYMGPSEVEGSGVSSLGGTHYSGFQELPAR</sequence>
<evidence type="ECO:0000256" key="4">
    <source>
        <dbReference type="ARBA" id="ARBA00023136"/>
    </source>
</evidence>
<keyword evidence="3 6" id="KW-1133">Transmembrane helix</keyword>
<keyword evidence="9" id="KW-1185">Reference proteome</keyword>
<keyword evidence="2 6" id="KW-0812">Transmembrane</keyword>
<feature type="compositionally biased region" description="Low complexity" evidence="5">
    <location>
        <begin position="291"/>
        <end position="303"/>
    </location>
</feature>
<evidence type="ECO:0000256" key="3">
    <source>
        <dbReference type="ARBA" id="ARBA00022989"/>
    </source>
</evidence>
<evidence type="ECO:0008006" key="10">
    <source>
        <dbReference type="Google" id="ProtNLM"/>
    </source>
</evidence>
<evidence type="ECO:0000256" key="5">
    <source>
        <dbReference type="SAM" id="MobiDB-lite"/>
    </source>
</evidence>